<keyword evidence="5" id="KW-0472">Membrane</keyword>
<evidence type="ECO:0000313" key="7">
    <source>
        <dbReference type="EMBL" id="SOC35065.1"/>
    </source>
</evidence>
<dbReference type="PANTHER" id="PTHR43646">
    <property type="entry name" value="GLYCOSYLTRANSFERASE"/>
    <property type="match status" value="1"/>
</dbReference>
<dbReference type="SUPFAM" id="SSF53448">
    <property type="entry name" value="Nucleotide-diphospho-sugar transferases"/>
    <property type="match status" value="1"/>
</dbReference>
<dbReference type="GO" id="GO:0005886">
    <property type="term" value="C:plasma membrane"/>
    <property type="evidence" value="ECO:0007669"/>
    <property type="project" value="UniProtKB-SubCell"/>
</dbReference>
<evidence type="ECO:0000256" key="2">
    <source>
        <dbReference type="ARBA" id="ARBA00022475"/>
    </source>
</evidence>
<evidence type="ECO:0008006" key="9">
    <source>
        <dbReference type="Google" id="ProtNLM"/>
    </source>
</evidence>
<dbReference type="Proteomes" id="UP000219167">
    <property type="component" value="Unassembled WGS sequence"/>
</dbReference>
<comment type="subcellular location">
    <subcellularLocation>
        <location evidence="1">Cell membrane</location>
    </subcellularLocation>
</comment>
<evidence type="ECO:0000256" key="4">
    <source>
        <dbReference type="ARBA" id="ARBA00022679"/>
    </source>
</evidence>
<keyword evidence="3" id="KW-0328">Glycosyltransferase</keyword>
<dbReference type="GO" id="GO:0016757">
    <property type="term" value="F:glycosyltransferase activity"/>
    <property type="evidence" value="ECO:0007669"/>
    <property type="project" value="UniProtKB-KW"/>
</dbReference>
<dbReference type="EMBL" id="OBQD01000001">
    <property type="protein sequence ID" value="SOC35065.1"/>
    <property type="molecule type" value="Genomic_DNA"/>
</dbReference>
<evidence type="ECO:0000256" key="1">
    <source>
        <dbReference type="ARBA" id="ARBA00004236"/>
    </source>
</evidence>
<proteinExistence type="predicted"/>
<dbReference type="InterPro" id="IPR029044">
    <property type="entry name" value="Nucleotide-diphossugar_trans"/>
</dbReference>
<protein>
    <recommendedName>
        <fullName evidence="9">Glycosyl transferase family 2</fullName>
    </recommendedName>
</protein>
<organism evidence="7 8">
    <name type="scientific">Rhizobium subbaraonis</name>
    <dbReference type="NCBI Taxonomy" id="908946"/>
    <lineage>
        <taxon>Bacteria</taxon>
        <taxon>Pseudomonadati</taxon>
        <taxon>Pseudomonadota</taxon>
        <taxon>Alphaproteobacteria</taxon>
        <taxon>Hyphomicrobiales</taxon>
        <taxon>Rhizobiaceae</taxon>
        <taxon>Rhizobium/Agrobacterium group</taxon>
        <taxon>Rhizobium</taxon>
    </lineage>
</organism>
<reference evidence="7 8" key="1">
    <citation type="submission" date="2017-08" db="EMBL/GenBank/DDBJ databases">
        <authorList>
            <person name="de Groot N.N."/>
        </authorList>
    </citation>
    <scope>NUCLEOTIDE SEQUENCE [LARGE SCALE GENOMIC DNA]</scope>
    <source>
        <strain evidence="7 8">JC85</strain>
    </source>
</reference>
<evidence type="ECO:0000256" key="3">
    <source>
        <dbReference type="ARBA" id="ARBA00022676"/>
    </source>
</evidence>
<keyword evidence="4" id="KW-0808">Transferase</keyword>
<evidence type="ECO:0000256" key="6">
    <source>
        <dbReference type="SAM" id="SignalP"/>
    </source>
</evidence>
<evidence type="ECO:0000256" key="5">
    <source>
        <dbReference type="ARBA" id="ARBA00023136"/>
    </source>
</evidence>
<gene>
    <name evidence="7" type="ORF">SAMN05892877_101168</name>
</gene>
<feature type="chain" id="PRO_5012605942" description="Glycosyl transferase family 2" evidence="6">
    <location>
        <begin position="19"/>
        <end position="202"/>
    </location>
</feature>
<keyword evidence="2" id="KW-1003">Cell membrane</keyword>
<sequence length="202" mass="22194">MGCRIARFAATFAFSAVAPQCTMRYWSTMLTVIIECRDNEPELAQTLAALVAGAVEGIVRDVVVLDHGSRDGSHEIADAAGCRFLTEWDMTEIVRTARGDWLLLLEPGARPLNGWVDAVAEHVAISKGPARFAGSRSHRRPLLKRLISPRPALEQGLLVSKRQASTIARKGMRLDQMAAGVRARRLVAEIVPAWAIRAMREL</sequence>
<keyword evidence="8" id="KW-1185">Reference proteome</keyword>
<dbReference type="PANTHER" id="PTHR43646:SF2">
    <property type="entry name" value="GLYCOSYLTRANSFERASE 2-LIKE DOMAIN-CONTAINING PROTEIN"/>
    <property type="match status" value="1"/>
</dbReference>
<dbReference type="Gene3D" id="3.90.550.10">
    <property type="entry name" value="Spore Coat Polysaccharide Biosynthesis Protein SpsA, Chain A"/>
    <property type="match status" value="1"/>
</dbReference>
<feature type="signal peptide" evidence="6">
    <location>
        <begin position="1"/>
        <end position="18"/>
    </location>
</feature>
<evidence type="ECO:0000313" key="8">
    <source>
        <dbReference type="Proteomes" id="UP000219167"/>
    </source>
</evidence>
<keyword evidence="6" id="KW-0732">Signal</keyword>
<accession>A0A285TZI6</accession>
<name>A0A285TZI6_9HYPH</name>
<dbReference type="AlphaFoldDB" id="A0A285TZI6"/>